<keyword evidence="1" id="KW-0472">Membrane</keyword>
<name>A0A091CC03_9ENTE</name>
<gene>
    <name evidence="2" type="ORF">TMUPMC115_2405</name>
</gene>
<dbReference type="Proteomes" id="UP000029380">
    <property type="component" value="Unassembled WGS sequence"/>
</dbReference>
<dbReference type="RefSeq" id="WP_231557789.1">
    <property type="nucleotide sequence ID" value="NZ_JPVU01000268.1"/>
</dbReference>
<reference evidence="2 3" key="1">
    <citation type="submission" date="2014-08" db="EMBL/GenBank/DDBJ databases">
        <title>Genome sequence of Tetragenococcus muriaticus.</title>
        <authorList>
            <person name="Chuea-nongthon C."/>
            <person name="Rodtong S."/>
            <person name="Yongsawatdigul J."/>
            <person name="Steele J.L."/>
            <person name="Liu X.-y."/>
            <person name="Speers J."/>
            <person name="Glasner J.D."/>
            <person name="Neeno-Eckwall E.C."/>
        </authorList>
    </citation>
    <scope>NUCLEOTIDE SEQUENCE [LARGE SCALE GENOMIC DNA]</scope>
    <source>
        <strain evidence="2 3">PMC-11-5</strain>
    </source>
</reference>
<accession>A0A091CC03</accession>
<proteinExistence type="predicted"/>
<evidence type="ECO:0000313" key="2">
    <source>
        <dbReference type="EMBL" id="KFN89483.1"/>
    </source>
</evidence>
<sequence length="99" mass="11461">MSRLDKRPKMKKTVRFILIGLVVVLIAVIGGYTYRSMHYSSHFLPDTFINGTRVSDLTANQANELLHDRYDAQEFTVEQNGEEWKTFKKADLGLDTDFF</sequence>
<evidence type="ECO:0000256" key="1">
    <source>
        <dbReference type="SAM" id="Phobius"/>
    </source>
</evidence>
<dbReference type="PATRIC" id="fig|1302649.3.peg.2389"/>
<protein>
    <submittedName>
        <fullName evidence="2">ErfK/YbiS/YcfS/YnhG family protein</fullName>
    </submittedName>
</protein>
<keyword evidence="1" id="KW-0812">Transmembrane</keyword>
<comment type="caution">
    <text evidence="2">The sequence shown here is derived from an EMBL/GenBank/DDBJ whole genome shotgun (WGS) entry which is preliminary data.</text>
</comment>
<dbReference type="EMBL" id="JPVU01000268">
    <property type="protein sequence ID" value="KFN89483.1"/>
    <property type="molecule type" value="Genomic_DNA"/>
</dbReference>
<feature type="transmembrane region" description="Helical" evidence="1">
    <location>
        <begin position="12"/>
        <end position="34"/>
    </location>
</feature>
<keyword evidence="1" id="KW-1133">Transmembrane helix</keyword>
<dbReference type="AlphaFoldDB" id="A0A091CC03"/>
<organism evidence="2 3">
    <name type="scientific">Tetragenococcus muriaticus PMC-11-5</name>
    <dbReference type="NCBI Taxonomy" id="1302649"/>
    <lineage>
        <taxon>Bacteria</taxon>
        <taxon>Bacillati</taxon>
        <taxon>Bacillota</taxon>
        <taxon>Bacilli</taxon>
        <taxon>Lactobacillales</taxon>
        <taxon>Enterococcaceae</taxon>
        <taxon>Tetragenococcus</taxon>
    </lineage>
</organism>
<evidence type="ECO:0000313" key="3">
    <source>
        <dbReference type="Proteomes" id="UP000029380"/>
    </source>
</evidence>